<dbReference type="AlphaFoldDB" id="A0AAN8KCV5"/>
<dbReference type="Proteomes" id="UP001347796">
    <property type="component" value="Unassembled WGS sequence"/>
</dbReference>
<gene>
    <name evidence="1" type="ORF">SNE40_004057</name>
</gene>
<protein>
    <submittedName>
        <fullName evidence="1">Uncharacterized protein</fullName>
    </submittedName>
</protein>
<accession>A0AAN8KCV5</accession>
<dbReference type="EMBL" id="JAZGQO010000002">
    <property type="protein sequence ID" value="KAK6192613.1"/>
    <property type="molecule type" value="Genomic_DNA"/>
</dbReference>
<comment type="caution">
    <text evidence="1">The sequence shown here is derived from an EMBL/GenBank/DDBJ whole genome shotgun (WGS) entry which is preliminary data.</text>
</comment>
<evidence type="ECO:0000313" key="1">
    <source>
        <dbReference type="EMBL" id="KAK6192613.1"/>
    </source>
</evidence>
<evidence type="ECO:0000313" key="2">
    <source>
        <dbReference type="Proteomes" id="UP001347796"/>
    </source>
</evidence>
<keyword evidence="2" id="KW-1185">Reference proteome</keyword>
<sequence>MTGTKKASPLLKLPNLSSNDTGCKSDCTESTLMIETPAIDQLQTHREDVRLFQENFRCYGRENEIKTINQIHKIKQDLNKALPFRLQTRDRDNNKSTRTVDTPEISPYATYAKRTKYHKMSQKNFITSGDSFQLSQITDTVVVNGQLSTPTLRPRRKRPKWSPGLLNERSTQNFSHKYADQVLPGLGTSKNRPPQVYPKYFGPTSRIKPMKTLGCVLAKHGYDMTDPRTSGVSGRTTQYCHSDKYMASRINSNIIDTTCYDEFSRISETIRSDDKLPSFTPRTND</sequence>
<proteinExistence type="predicted"/>
<organism evidence="1 2">
    <name type="scientific">Patella caerulea</name>
    <name type="common">Rayed Mediterranean limpet</name>
    <dbReference type="NCBI Taxonomy" id="87958"/>
    <lineage>
        <taxon>Eukaryota</taxon>
        <taxon>Metazoa</taxon>
        <taxon>Spiralia</taxon>
        <taxon>Lophotrochozoa</taxon>
        <taxon>Mollusca</taxon>
        <taxon>Gastropoda</taxon>
        <taxon>Patellogastropoda</taxon>
        <taxon>Patelloidea</taxon>
        <taxon>Patellidae</taxon>
        <taxon>Patella</taxon>
    </lineage>
</organism>
<reference evidence="1 2" key="1">
    <citation type="submission" date="2024-01" db="EMBL/GenBank/DDBJ databases">
        <title>The genome of the rayed Mediterranean limpet Patella caerulea (Linnaeus, 1758).</title>
        <authorList>
            <person name="Anh-Thu Weber A."/>
            <person name="Halstead-Nussloch G."/>
        </authorList>
    </citation>
    <scope>NUCLEOTIDE SEQUENCE [LARGE SCALE GENOMIC DNA]</scope>
    <source>
        <strain evidence="1">AATW-2023a</strain>
        <tissue evidence="1">Whole specimen</tissue>
    </source>
</reference>
<name>A0AAN8KCV5_PATCE</name>